<feature type="region of interest" description="Disordered" evidence="2">
    <location>
        <begin position="140"/>
        <end position="167"/>
    </location>
</feature>
<protein>
    <recommendedName>
        <fullName evidence="3">Impact N-terminal domain-containing protein</fullName>
    </recommendedName>
</protein>
<evidence type="ECO:0000256" key="1">
    <source>
        <dbReference type="ARBA" id="ARBA00007665"/>
    </source>
</evidence>
<comment type="similarity">
    <text evidence="1">Belongs to the IMPACT family.</text>
</comment>
<dbReference type="PANTHER" id="PTHR16301">
    <property type="entry name" value="IMPACT-RELATED"/>
    <property type="match status" value="1"/>
</dbReference>
<dbReference type="GO" id="GO:0005737">
    <property type="term" value="C:cytoplasm"/>
    <property type="evidence" value="ECO:0007669"/>
    <property type="project" value="TreeGrafter"/>
</dbReference>
<evidence type="ECO:0000256" key="2">
    <source>
        <dbReference type="SAM" id="MobiDB-lite"/>
    </source>
</evidence>
<dbReference type="GO" id="GO:0140469">
    <property type="term" value="P:GCN2-mediated signaling"/>
    <property type="evidence" value="ECO:0007669"/>
    <property type="project" value="TreeGrafter"/>
</dbReference>
<feature type="domain" description="Impact N-terminal" evidence="3">
    <location>
        <begin position="26"/>
        <end position="131"/>
    </location>
</feature>
<dbReference type="AlphaFoldDB" id="A0A9Q8Z3L9"/>
<dbReference type="Gene3D" id="3.30.230.30">
    <property type="entry name" value="Impact, N-terminal domain"/>
    <property type="match status" value="1"/>
</dbReference>
<dbReference type="VEuPathDB" id="FungiDB:yc1106_02648"/>
<dbReference type="EMBL" id="CP089275">
    <property type="protein sequence ID" value="USP75374.1"/>
    <property type="molecule type" value="Genomic_DNA"/>
</dbReference>
<proteinExistence type="inferred from homology"/>
<dbReference type="InterPro" id="IPR020568">
    <property type="entry name" value="Ribosomal_Su5_D2-typ_SF"/>
</dbReference>
<dbReference type="Proteomes" id="UP001056012">
    <property type="component" value="Chromosome 2"/>
</dbReference>
<dbReference type="InterPro" id="IPR001498">
    <property type="entry name" value="Impact_N"/>
</dbReference>
<gene>
    <name evidence="4" type="ORF">yc1106_02648</name>
</gene>
<dbReference type="GO" id="GO:0006446">
    <property type="term" value="P:regulation of translational initiation"/>
    <property type="evidence" value="ECO:0007669"/>
    <property type="project" value="TreeGrafter"/>
</dbReference>
<dbReference type="InterPro" id="IPR036956">
    <property type="entry name" value="Impact_N_sf"/>
</dbReference>
<sequence>MAVKRQHSPPPGSSELYFSSPIYEQTSTFTAAFSPSLSPKALQALPEFRSATHRITAWRKPSRQKSLKPGTHTLYDTGHDDDGEKWAGTRLSKVLNDTNSSGAVVVARWYGGHNIGPIRFRHIEASARAAIHNAQVASSSLSSSSSSSRAQPDNHSSAKKQKIDAEAQEAQRKELVAALQERDYNITALRKLLSEKKARLLGEPGEEVKTPQKGVEYEGMSLDALLRLDKARDATVAFVLKQIDKVDEEMKLVEALEGEGTEEANQEAERKEDAMKTAPATPE</sequence>
<evidence type="ECO:0000313" key="4">
    <source>
        <dbReference type="EMBL" id="USP75374.1"/>
    </source>
</evidence>
<dbReference type="SUPFAM" id="SSF54211">
    <property type="entry name" value="Ribosomal protein S5 domain 2-like"/>
    <property type="match status" value="1"/>
</dbReference>
<dbReference type="Pfam" id="PF01205">
    <property type="entry name" value="Impact_N"/>
    <property type="match status" value="1"/>
</dbReference>
<dbReference type="InterPro" id="IPR023582">
    <property type="entry name" value="Impact"/>
</dbReference>
<evidence type="ECO:0000259" key="3">
    <source>
        <dbReference type="Pfam" id="PF01205"/>
    </source>
</evidence>
<name>A0A9Q8Z3L9_CURCL</name>
<reference evidence="4" key="1">
    <citation type="submission" date="2021-12" db="EMBL/GenBank/DDBJ databases">
        <title>Curvularia clavata genome.</title>
        <authorList>
            <person name="Cao Y."/>
        </authorList>
    </citation>
    <scope>NUCLEOTIDE SEQUENCE</scope>
    <source>
        <strain evidence="4">Yc1106</strain>
    </source>
</reference>
<dbReference type="OrthoDB" id="69641at2759"/>
<keyword evidence="5" id="KW-1185">Reference proteome</keyword>
<feature type="region of interest" description="Disordered" evidence="2">
    <location>
        <begin position="59"/>
        <end position="79"/>
    </location>
</feature>
<evidence type="ECO:0000313" key="5">
    <source>
        <dbReference type="Proteomes" id="UP001056012"/>
    </source>
</evidence>
<dbReference type="PANTHER" id="PTHR16301:SF25">
    <property type="entry name" value="PROTEIN IMPACT"/>
    <property type="match status" value="1"/>
</dbReference>
<accession>A0A9Q8Z3L9</accession>
<feature type="region of interest" description="Disordered" evidence="2">
    <location>
        <begin position="256"/>
        <end position="283"/>
    </location>
</feature>
<feature type="compositionally biased region" description="Acidic residues" evidence="2">
    <location>
        <begin position="256"/>
        <end position="266"/>
    </location>
</feature>
<organism evidence="4 5">
    <name type="scientific">Curvularia clavata</name>
    <dbReference type="NCBI Taxonomy" id="95742"/>
    <lineage>
        <taxon>Eukaryota</taxon>
        <taxon>Fungi</taxon>
        <taxon>Dikarya</taxon>
        <taxon>Ascomycota</taxon>
        <taxon>Pezizomycotina</taxon>
        <taxon>Dothideomycetes</taxon>
        <taxon>Pleosporomycetidae</taxon>
        <taxon>Pleosporales</taxon>
        <taxon>Pleosporineae</taxon>
        <taxon>Pleosporaceae</taxon>
        <taxon>Curvularia</taxon>
    </lineage>
</organism>